<evidence type="ECO:0000313" key="1">
    <source>
        <dbReference type="EnsemblPlants" id="AVESA.00010b.r2.1DG0132040.1.CDS"/>
    </source>
</evidence>
<reference evidence="1" key="2">
    <citation type="submission" date="2025-09" db="UniProtKB">
        <authorList>
            <consortium name="EnsemblPlants"/>
        </authorList>
    </citation>
    <scope>IDENTIFICATION</scope>
</reference>
<protein>
    <submittedName>
        <fullName evidence="1">Uncharacterized protein</fullName>
    </submittedName>
</protein>
<dbReference type="EnsemblPlants" id="AVESA.00010b.r2.1DG0132040.1">
    <property type="protein sequence ID" value="AVESA.00010b.r2.1DG0132040.1.CDS"/>
    <property type="gene ID" value="AVESA.00010b.r2.1DG0132040"/>
</dbReference>
<evidence type="ECO:0000313" key="2">
    <source>
        <dbReference type="Proteomes" id="UP001732700"/>
    </source>
</evidence>
<proteinExistence type="predicted"/>
<reference evidence="1" key="1">
    <citation type="submission" date="2021-05" db="EMBL/GenBank/DDBJ databases">
        <authorList>
            <person name="Scholz U."/>
            <person name="Mascher M."/>
            <person name="Fiebig A."/>
        </authorList>
    </citation>
    <scope>NUCLEOTIDE SEQUENCE [LARGE SCALE GENOMIC DNA]</scope>
</reference>
<accession>A0ACD5TUT8</accession>
<organism evidence="1 2">
    <name type="scientific">Avena sativa</name>
    <name type="common">Oat</name>
    <dbReference type="NCBI Taxonomy" id="4498"/>
    <lineage>
        <taxon>Eukaryota</taxon>
        <taxon>Viridiplantae</taxon>
        <taxon>Streptophyta</taxon>
        <taxon>Embryophyta</taxon>
        <taxon>Tracheophyta</taxon>
        <taxon>Spermatophyta</taxon>
        <taxon>Magnoliopsida</taxon>
        <taxon>Liliopsida</taxon>
        <taxon>Poales</taxon>
        <taxon>Poaceae</taxon>
        <taxon>BOP clade</taxon>
        <taxon>Pooideae</taxon>
        <taxon>Poodae</taxon>
        <taxon>Poeae</taxon>
        <taxon>Poeae Chloroplast Group 1 (Aveneae type)</taxon>
        <taxon>Aveninae</taxon>
        <taxon>Avena</taxon>
    </lineage>
</organism>
<keyword evidence="2" id="KW-1185">Reference proteome</keyword>
<dbReference type="Proteomes" id="UP001732700">
    <property type="component" value="Chromosome 1D"/>
</dbReference>
<sequence length="170" mass="17815">MARSDGLAMATLVFRVLAIGLLAASIALIATAKIYDPTDRSLAAPPNFTFQDFYAFEYLLSAGVIGCAYTMLALVFAAVNVSRRRMFRGGEAVFLICADAVCSVIMATGAAAALGIAVQYQQENRSFLDSPAAATVKKFFDQVDASCALILGAALCTVIIIGMSAHSVAN</sequence>
<name>A0ACD5TUT8_AVESA</name>